<dbReference type="PANTHER" id="PTHR26379">
    <property type="entry name" value="BTB/POZ AND MATH DOMAIN-CONTAINING PROTEIN 1"/>
    <property type="match status" value="1"/>
</dbReference>
<dbReference type="SUPFAM" id="SSF49599">
    <property type="entry name" value="TRAF domain-like"/>
    <property type="match status" value="1"/>
</dbReference>
<dbReference type="CDD" id="cd00121">
    <property type="entry name" value="MATH"/>
    <property type="match status" value="1"/>
</dbReference>
<evidence type="ECO:0000259" key="4">
    <source>
        <dbReference type="PROSITE" id="PS50144"/>
    </source>
</evidence>
<dbReference type="InterPro" id="IPR002083">
    <property type="entry name" value="MATH/TRAF_dom"/>
</dbReference>
<accession>A0A8I7B857</accession>
<feature type="domain" description="MATH" evidence="4">
    <location>
        <begin position="155"/>
        <end position="285"/>
    </location>
</feature>
<dbReference type="AlphaFoldDB" id="A0A8I7B857"/>
<proteinExistence type="inferred from homology"/>
<dbReference type="InterPro" id="IPR045005">
    <property type="entry name" value="BPM1-6"/>
</dbReference>
<dbReference type="InterPro" id="IPR011333">
    <property type="entry name" value="SKP1/BTB/POZ_sf"/>
</dbReference>
<comment type="pathway">
    <text evidence="1">Protein modification; protein ubiquitination.</text>
</comment>
<dbReference type="PROSITE" id="PS50097">
    <property type="entry name" value="BTB"/>
    <property type="match status" value="1"/>
</dbReference>
<dbReference type="Pfam" id="PF24570">
    <property type="entry name" value="BACK_BPM_SPOP"/>
    <property type="match status" value="1"/>
</dbReference>
<dbReference type="SMART" id="SM00225">
    <property type="entry name" value="BTB"/>
    <property type="match status" value="1"/>
</dbReference>
<comment type="similarity">
    <text evidence="2">Belongs to the Tdpoz family.</text>
</comment>
<dbReference type="PROSITE" id="PS50144">
    <property type="entry name" value="MATH"/>
    <property type="match status" value="1"/>
</dbReference>
<dbReference type="Gramene" id="HORVU.MOREX.r3.2HG0198040.1">
    <property type="protein sequence ID" value="HORVU.MOREX.r3.2HG0198040.1.CDS1"/>
    <property type="gene ID" value="HORVU.MOREX.r3.2HG0198040"/>
</dbReference>
<evidence type="ECO:0000256" key="2">
    <source>
        <dbReference type="ARBA" id="ARBA00010846"/>
    </source>
</evidence>
<dbReference type="Pfam" id="PF22486">
    <property type="entry name" value="MATH_2"/>
    <property type="match status" value="1"/>
</dbReference>
<dbReference type="InterPro" id="IPR056423">
    <property type="entry name" value="BACK_BPM_SPOP"/>
</dbReference>
<dbReference type="Gene3D" id="3.30.710.10">
    <property type="entry name" value="Potassium Channel Kv1.1, Chain A"/>
    <property type="match status" value="1"/>
</dbReference>
<feature type="domain" description="BTB" evidence="3">
    <location>
        <begin position="316"/>
        <end position="380"/>
    </location>
</feature>
<evidence type="ECO:0000259" key="3">
    <source>
        <dbReference type="PROSITE" id="PS50097"/>
    </source>
</evidence>
<evidence type="ECO:0000313" key="6">
    <source>
        <dbReference type="Proteomes" id="UP000011116"/>
    </source>
</evidence>
<evidence type="ECO:0000313" key="5">
    <source>
        <dbReference type="EnsemblPlants" id="HORVU.MOREX.r3.2HG0198040.1.CDS1"/>
    </source>
</evidence>
<dbReference type="Proteomes" id="UP000011116">
    <property type="component" value="Chromosome 2H"/>
</dbReference>
<dbReference type="InterPro" id="IPR008974">
    <property type="entry name" value="TRAF-like"/>
</dbReference>
<dbReference type="Pfam" id="PF00651">
    <property type="entry name" value="BTB"/>
    <property type="match status" value="1"/>
</dbReference>
<sequence>MVVVVPGTRKDEGPCSRPDPQELLPSSLVYIVSKHGLYDFICVFDKDYAVCFYSSLFQILFRFQILFCHFRPKFSEKYPKIRIPPISPRPGKICKTKSKILLRINSVASRIEIIGAPVAVGDVLVVMAENPAAAAVNLGAGLRLPETSSRCVMESGAHNFEVTNYALLEGLGVGKYIASSTFRVGGYDWNMRFYPDGERKESAGNASAFLANLSQAKDEVRTKFTLSMLDDHGNAQESNRCDYVVEHIFTQQALSIGFSKFVEKSKLKPSSHLITLRCVLTVIKEPPADCRRNPIVVPPSELPGRLERALKDGKGTDVTLLVGGREFIAHRFMLAAQSPVFDAQLFGPMTDEEDTRRIEVVDMEPAIFEMLLHYIYKDSLPSCGEKGYDAATMQHLLVAADRYGMDRLKAMCEEKLLESINVQTVTSTLALADRHFCEQLKDACDKFLSAPGIAAIVLLRNGCTRLMAMLQSGHKEEAAAAGTK</sequence>
<keyword evidence="6" id="KW-1185">Reference proteome</keyword>
<dbReference type="SMART" id="SM00061">
    <property type="entry name" value="MATH"/>
    <property type="match status" value="1"/>
</dbReference>
<dbReference type="SMR" id="A0A8I7B857"/>
<evidence type="ECO:0000256" key="1">
    <source>
        <dbReference type="ARBA" id="ARBA00004906"/>
    </source>
</evidence>
<dbReference type="Gene3D" id="2.60.210.10">
    <property type="entry name" value="Apoptosis, Tumor Necrosis Factor Receptor Associated Protein 2, Chain A"/>
    <property type="match status" value="1"/>
</dbReference>
<reference evidence="5" key="3">
    <citation type="submission" date="2022-01" db="UniProtKB">
        <authorList>
            <consortium name="EnsemblPlants"/>
        </authorList>
    </citation>
    <scope>IDENTIFICATION</scope>
    <source>
        <strain evidence="5">subsp. vulgare</strain>
    </source>
</reference>
<dbReference type="SUPFAM" id="SSF54695">
    <property type="entry name" value="POZ domain"/>
    <property type="match status" value="1"/>
</dbReference>
<organism evidence="5 6">
    <name type="scientific">Hordeum vulgare subsp. vulgare</name>
    <name type="common">Domesticated barley</name>
    <dbReference type="NCBI Taxonomy" id="112509"/>
    <lineage>
        <taxon>Eukaryota</taxon>
        <taxon>Viridiplantae</taxon>
        <taxon>Streptophyta</taxon>
        <taxon>Embryophyta</taxon>
        <taxon>Tracheophyta</taxon>
        <taxon>Spermatophyta</taxon>
        <taxon>Magnoliopsida</taxon>
        <taxon>Liliopsida</taxon>
        <taxon>Poales</taxon>
        <taxon>Poaceae</taxon>
        <taxon>BOP clade</taxon>
        <taxon>Pooideae</taxon>
        <taxon>Triticodae</taxon>
        <taxon>Triticeae</taxon>
        <taxon>Hordeinae</taxon>
        <taxon>Hordeum</taxon>
    </lineage>
</organism>
<protein>
    <recommendedName>
        <fullName evidence="7">BTB domain-containing protein</fullName>
    </recommendedName>
</protein>
<dbReference type="EnsemblPlants" id="HORVU.MOREX.r3.2HG0198040.1">
    <property type="protein sequence ID" value="HORVU.MOREX.r3.2HG0198040.1.CDS1"/>
    <property type="gene ID" value="HORVU.MOREX.r3.2HG0198040"/>
</dbReference>
<dbReference type="PANTHER" id="PTHR26379:SF385">
    <property type="entry name" value="BTB DOMAIN-CONTAINING PROTEIN"/>
    <property type="match status" value="1"/>
</dbReference>
<dbReference type="GO" id="GO:0016567">
    <property type="term" value="P:protein ubiquitination"/>
    <property type="evidence" value="ECO:0007669"/>
    <property type="project" value="InterPro"/>
</dbReference>
<dbReference type="InterPro" id="IPR000210">
    <property type="entry name" value="BTB/POZ_dom"/>
</dbReference>
<reference evidence="6" key="1">
    <citation type="journal article" date="2012" name="Nature">
        <title>A physical, genetic and functional sequence assembly of the barley genome.</title>
        <authorList>
            <consortium name="The International Barley Genome Sequencing Consortium"/>
            <person name="Mayer K.F."/>
            <person name="Waugh R."/>
            <person name="Brown J.W."/>
            <person name="Schulman A."/>
            <person name="Langridge P."/>
            <person name="Platzer M."/>
            <person name="Fincher G.B."/>
            <person name="Muehlbauer G.J."/>
            <person name="Sato K."/>
            <person name="Close T.J."/>
            <person name="Wise R.P."/>
            <person name="Stein N."/>
        </authorList>
    </citation>
    <scope>NUCLEOTIDE SEQUENCE [LARGE SCALE GENOMIC DNA]</scope>
    <source>
        <strain evidence="6">cv. Morex</strain>
    </source>
</reference>
<reference evidence="5" key="2">
    <citation type="submission" date="2020-10" db="EMBL/GenBank/DDBJ databases">
        <authorList>
            <person name="Scholz U."/>
            <person name="Mascher M."/>
            <person name="Fiebig A."/>
        </authorList>
    </citation>
    <scope>NUCLEOTIDE SEQUENCE [LARGE SCALE GENOMIC DNA]</scope>
    <source>
        <strain evidence="5">cv. Morex</strain>
    </source>
</reference>
<evidence type="ECO:0008006" key="7">
    <source>
        <dbReference type="Google" id="ProtNLM"/>
    </source>
</evidence>
<name>A0A8I7B857_HORVV</name>